<dbReference type="NCBIfam" id="TIGR00724">
    <property type="entry name" value="urea_amlyse_rel"/>
    <property type="match status" value="1"/>
</dbReference>
<dbReference type="RefSeq" id="WP_003781783.1">
    <property type="nucleotide sequence ID" value="NZ_GL870929.1"/>
</dbReference>
<accession>F0EXN7</accession>
<feature type="domain" description="Carboxyltransferase" evidence="4">
    <location>
        <begin position="23"/>
        <end position="297"/>
    </location>
</feature>
<dbReference type="EMBL" id="AEWV01000010">
    <property type="protein sequence ID" value="EGC17954.1"/>
    <property type="molecule type" value="Genomic_DNA"/>
</dbReference>
<dbReference type="STRING" id="888741.HMPREF9098_0621"/>
<keyword evidence="2 5" id="KW-0378">Hydrolase</keyword>
<dbReference type="HOGENOM" id="CLU_028967_0_3_4"/>
<evidence type="ECO:0000256" key="3">
    <source>
        <dbReference type="ARBA" id="ARBA00022840"/>
    </source>
</evidence>
<evidence type="ECO:0000313" key="6">
    <source>
        <dbReference type="Proteomes" id="UP000004088"/>
    </source>
</evidence>
<name>F0EXN7_9NEIS</name>
<keyword evidence="6" id="KW-1185">Reference proteome</keyword>
<proteinExistence type="predicted"/>
<dbReference type="GO" id="GO:0004039">
    <property type="term" value="F:allophanate hydrolase activity"/>
    <property type="evidence" value="ECO:0007669"/>
    <property type="project" value="UniProtKB-EC"/>
</dbReference>
<dbReference type="Gene3D" id="2.40.100.10">
    <property type="entry name" value="Cyclophilin-like"/>
    <property type="match status" value="1"/>
</dbReference>
<sequence length="309" mass="33335">MITMLSANAPAHIQDMGRYGLRSLGIGHAGAMDVQALRTGNILLRNHENAAALEVALGGISLRFERDTPFCITGALYHAELDGRPVHSYWRHTAQKGQVLTLLRAVHGMYGYLCVAGGFDVPQVLGSRSTDLKAGFGGFAGRAVQAGDCLPVGEGAPFLPDTGIAPVPFSGCIRLVPSSEYTAFSKHSRSVLLHENWLLRSDSNRMGYRFDGQPLVLERPLEMLSHAVQAGTVQVPPDGQPIVLLADAQTTGGYPKIACVIAADLGRLAQTRFGARVRFVSADRRDALAALRKNETYLNQIRRIAYADS</sequence>
<dbReference type="SUPFAM" id="SSF50891">
    <property type="entry name" value="Cyclophilin-like"/>
    <property type="match status" value="1"/>
</dbReference>
<dbReference type="PANTHER" id="PTHR43309">
    <property type="entry name" value="5-OXOPROLINASE SUBUNIT C"/>
    <property type="match status" value="1"/>
</dbReference>
<dbReference type="GO" id="GO:0005524">
    <property type="term" value="F:ATP binding"/>
    <property type="evidence" value="ECO:0007669"/>
    <property type="project" value="UniProtKB-KW"/>
</dbReference>
<dbReference type="PANTHER" id="PTHR43309:SF3">
    <property type="entry name" value="5-OXOPROLINASE SUBUNIT C"/>
    <property type="match status" value="1"/>
</dbReference>
<reference evidence="5 6" key="1">
    <citation type="submission" date="2011-01" db="EMBL/GenBank/DDBJ databases">
        <authorList>
            <person name="Muzny D."/>
            <person name="Qin X."/>
            <person name="Deng J."/>
            <person name="Jiang H."/>
            <person name="Liu Y."/>
            <person name="Qu J."/>
            <person name="Song X.-Z."/>
            <person name="Zhang L."/>
            <person name="Thornton R."/>
            <person name="Coyle M."/>
            <person name="Francisco L."/>
            <person name="Jackson L."/>
            <person name="Javaid M."/>
            <person name="Korchina V."/>
            <person name="Kovar C."/>
            <person name="Mata R."/>
            <person name="Mathew T."/>
            <person name="Ngo R."/>
            <person name="Nguyen L."/>
            <person name="Nguyen N."/>
            <person name="Okwuonu G."/>
            <person name="Ongeri F."/>
            <person name="Pham C."/>
            <person name="Simmons D."/>
            <person name="Wilczek-Boney K."/>
            <person name="Hale W."/>
            <person name="Jakkamsetti A."/>
            <person name="Pham P."/>
            <person name="Ruth R."/>
            <person name="San Lucas F."/>
            <person name="Warren J."/>
            <person name="Zhang J."/>
            <person name="Zhao Z."/>
            <person name="Zhou C."/>
            <person name="Zhu D."/>
            <person name="Lee S."/>
            <person name="Bess C."/>
            <person name="Blankenburg K."/>
            <person name="Forbes L."/>
            <person name="Fu Q."/>
            <person name="Gubbala S."/>
            <person name="Hirani K."/>
            <person name="Jayaseelan J.C."/>
            <person name="Lara F."/>
            <person name="Munidasa M."/>
            <person name="Palculict T."/>
            <person name="Patil S."/>
            <person name="Pu L.-L."/>
            <person name="Saada N."/>
            <person name="Tang L."/>
            <person name="Weissenberger G."/>
            <person name="Zhu Y."/>
            <person name="Hemphill L."/>
            <person name="Shang Y."/>
            <person name="Youmans B."/>
            <person name="Ayvaz T."/>
            <person name="Ross M."/>
            <person name="Santibanez J."/>
            <person name="Aqrawi P."/>
            <person name="Gross S."/>
            <person name="Joshi V."/>
            <person name="Fowler G."/>
            <person name="Nazareth L."/>
            <person name="Reid J."/>
            <person name="Worley K."/>
            <person name="Petrosino J."/>
            <person name="Highlander S."/>
            <person name="Gibbs R."/>
        </authorList>
    </citation>
    <scope>NUCLEOTIDE SEQUENCE [LARGE SCALE GENOMIC DNA]</scope>
    <source>
        <strain evidence="5 6">ATCC 33394</strain>
    </source>
</reference>
<organism evidence="5 6">
    <name type="scientific">Kingella denitrificans ATCC 33394</name>
    <dbReference type="NCBI Taxonomy" id="888741"/>
    <lineage>
        <taxon>Bacteria</taxon>
        <taxon>Pseudomonadati</taxon>
        <taxon>Pseudomonadota</taxon>
        <taxon>Betaproteobacteria</taxon>
        <taxon>Neisseriales</taxon>
        <taxon>Neisseriaceae</taxon>
        <taxon>Kingella</taxon>
    </lineage>
</organism>
<evidence type="ECO:0000259" key="4">
    <source>
        <dbReference type="SMART" id="SM00797"/>
    </source>
</evidence>
<evidence type="ECO:0000256" key="1">
    <source>
        <dbReference type="ARBA" id="ARBA00022741"/>
    </source>
</evidence>
<dbReference type="SMART" id="SM00797">
    <property type="entry name" value="AHS2"/>
    <property type="match status" value="1"/>
</dbReference>
<dbReference type="Proteomes" id="UP000004088">
    <property type="component" value="Unassembled WGS sequence"/>
</dbReference>
<evidence type="ECO:0000256" key="2">
    <source>
        <dbReference type="ARBA" id="ARBA00022801"/>
    </source>
</evidence>
<dbReference type="Pfam" id="PF02626">
    <property type="entry name" value="CT_A_B"/>
    <property type="match status" value="1"/>
</dbReference>
<dbReference type="AlphaFoldDB" id="F0EXN7"/>
<keyword evidence="3" id="KW-0067">ATP-binding</keyword>
<dbReference type="InterPro" id="IPR052708">
    <property type="entry name" value="PxpC"/>
</dbReference>
<dbReference type="InterPro" id="IPR029000">
    <property type="entry name" value="Cyclophilin-like_dom_sf"/>
</dbReference>
<comment type="caution">
    <text evidence="5">The sequence shown here is derived from an EMBL/GenBank/DDBJ whole genome shotgun (WGS) entry which is preliminary data.</text>
</comment>
<evidence type="ECO:0000313" key="5">
    <source>
        <dbReference type="EMBL" id="EGC17954.1"/>
    </source>
</evidence>
<gene>
    <name evidence="5" type="ORF">HMPREF9098_0621</name>
</gene>
<protein>
    <submittedName>
        <fullName evidence="5">Biotin-dependent carboxylase domain protein</fullName>
        <ecNumber evidence="5">3.5.1.54</ecNumber>
    </submittedName>
</protein>
<dbReference type="EC" id="3.5.1.54" evidence="5"/>
<dbReference type="InterPro" id="IPR003778">
    <property type="entry name" value="CT_A_B"/>
</dbReference>
<keyword evidence="1" id="KW-0547">Nucleotide-binding</keyword>